<feature type="region of interest" description="Disordered" evidence="1">
    <location>
        <begin position="602"/>
        <end position="647"/>
    </location>
</feature>
<organism evidence="3 4">
    <name type="scientific">Tribonema minus</name>
    <dbReference type="NCBI Taxonomy" id="303371"/>
    <lineage>
        <taxon>Eukaryota</taxon>
        <taxon>Sar</taxon>
        <taxon>Stramenopiles</taxon>
        <taxon>Ochrophyta</taxon>
        <taxon>PX clade</taxon>
        <taxon>Xanthophyceae</taxon>
        <taxon>Tribonematales</taxon>
        <taxon>Tribonemataceae</taxon>
        <taxon>Tribonema</taxon>
    </lineage>
</organism>
<feature type="compositionally biased region" description="Low complexity" evidence="1">
    <location>
        <begin position="635"/>
        <end position="647"/>
    </location>
</feature>
<gene>
    <name evidence="3" type="ORF">JKP88DRAFT_244797</name>
</gene>
<sequence>MALERELPLADAFPGEPFEAVLARFLAAAAGDAAAALARLEATLRWRRDFNTASLRAARTAEEVLGCPEAAVARHIAALPPLHIDGGSGGGGGGGMVIVWRLAGLRWRELLALAPPPRLLRYYVWLRERHLRALHAHGDSGGGGGGAPRQLRVVVDVRGAQLAALPPAALALLRDAAALDQAHYPGLLRALDFVGAPPAFELLWAALSAWVARPTAARVRVCAPRNCTWQTELVSLCGAAAAAALLPPVTEAEESAPQAPPPPPLLPRGQQPLAYVLLDWLWDRVRITGGAAVTIGCCKEEFMCALALRTCGDAHARSSPGRNAHADAAAPPAAAAAQLRGDCSGGGGCGDAVPLLHPEQLATLVAACERLPATPVRKRSDLIGGLSPIAEGGDRGGWRVPSLYGAELSVWESGGGGGGGGGLGGGRGGGSGGGDKQQIVASFTLSVHARGQRWVVRRRLLEFVTLRRRLLAMRLLREKEPWDRGGRLFDLPPTLSAQTLARGLEAFVRAAALSPAAAASVPLNAFLGNDTVSVRTAALSPDAAALVPLNIFLGKRYGCGQFCRVQRHSPVRAAAVSLAAAMAVGAFIGRGTGHHRTYALPSASRAGAGSDDGSPGGGSGGGHARNGSGGGSASGGSPAANSPAAAHRRSASASLAAAAAAAAAAAPGGSGGGGAAAAEGHYFVDDNEEEGGGAGGDAPALPSRPLPGVRPELRGMVSDAGTSAGFAVRGATYLSDNARAPPPPPLAAHRRKVPAGPAACALLHADLFEVDAAAERVDHVARHGRAAKRLAALQLDGEGAPFVFIVNFQVRMSHSVVVALVLVVNFQLSGHARPGHSGALCTDMCSVRPKGGNSKHVTIAALQLDGEGKPLVFVGNFQIPGSELRPPMSLVLYWGVRLEPPEEGPPGDAAHACFRRLLLQYVAMPLHETAGGAPGGLGRDCWACGRLPKADFRNARLKAVVAARGAPWVARRKLSSGRATLLSSLATLRHFRGAHYMEASGERLVMHAGVATCLSNANALELDVGLVLEGRGSMVASPTSDSVTSQALSSTKRVHLWHAYEVQVFDARFNSYLWPRNNSYA</sequence>
<comment type="caution">
    <text evidence="3">The sequence shown here is derived from an EMBL/GenBank/DDBJ whole genome shotgun (WGS) entry which is preliminary data.</text>
</comment>
<name>A0A835Z3P2_9STRA</name>
<keyword evidence="4" id="KW-1185">Reference proteome</keyword>
<dbReference type="Pfam" id="PF00650">
    <property type="entry name" value="CRAL_TRIO"/>
    <property type="match status" value="1"/>
</dbReference>
<dbReference type="Pfam" id="PF07059">
    <property type="entry name" value="EDR2_C"/>
    <property type="match status" value="2"/>
</dbReference>
<evidence type="ECO:0000313" key="3">
    <source>
        <dbReference type="EMBL" id="KAG5184430.1"/>
    </source>
</evidence>
<evidence type="ECO:0000259" key="2">
    <source>
        <dbReference type="PROSITE" id="PS50191"/>
    </source>
</evidence>
<dbReference type="EMBL" id="JAFCMP010000168">
    <property type="protein sequence ID" value="KAG5184430.1"/>
    <property type="molecule type" value="Genomic_DNA"/>
</dbReference>
<feature type="compositionally biased region" description="Low complexity" evidence="1">
    <location>
        <begin position="602"/>
        <end position="613"/>
    </location>
</feature>
<feature type="domain" description="CRAL-TRIO" evidence="2">
    <location>
        <begin position="72"/>
        <end position="258"/>
    </location>
</feature>
<dbReference type="InterPro" id="IPR045096">
    <property type="entry name" value="EDR2-like"/>
</dbReference>
<dbReference type="PANTHER" id="PTHR12136">
    <property type="entry name" value="ENHANCED DISEASE RESISTANCE-RELATED"/>
    <property type="match status" value="1"/>
</dbReference>
<accession>A0A835Z3P2</accession>
<protein>
    <recommendedName>
        <fullName evidence="2">CRAL-TRIO domain-containing protein</fullName>
    </recommendedName>
</protein>
<evidence type="ECO:0000256" key="1">
    <source>
        <dbReference type="SAM" id="MobiDB-lite"/>
    </source>
</evidence>
<feature type="region of interest" description="Disordered" evidence="1">
    <location>
        <begin position="685"/>
        <end position="710"/>
    </location>
</feature>
<dbReference type="AlphaFoldDB" id="A0A835Z3P2"/>
<dbReference type="Proteomes" id="UP000664859">
    <property type="component" value="Unassembled WGS sequence"/>
</dbReference>
<dbReference type="Gene3D" id="3.40.525.10">
    <property type="entry name" value="CRAL-TRIO lipid binding domain"/>
    <property type="match status" value="1"/>
</dbReference>
<evidence type="ECO:0000313" key="4">
    <source>
        <dbReference type="Proteomes" id="UP000664859"/>
    </source>
</evidence>
<dbReference type="InterPro" id="IPR001251">
    <property type="entry name" value="CRAL-TRIO_dom"/>
</dbReference>
<feature type="region of interest" description="Disordered" evidence="1">
    <location>
        <begin position="415"/>
        <end position="434"/>
    </location>
</feature>
<dbReference type="SUPFAM" id="SSF52087">
    <property type="entry name" value="CRAL/TRIO domain"/>
    <property type="match status" value="1"/>
</dbReference>
<dbReference type="PROSITE" id="PS50191">
    <property type="entry name" value="CRAL_TRIO"/>
    <property type="match status" value="1"/>
</dbReference>
<dbReference type="PANTHER" id="PTHR12136:SF41">
    <property type="entry name" value="PLECKSTRIN HOMOLOGY (PH) AND LIPID-BINDING START DOMAINS-CONTAINING PROTEIN"/>
    <property type="match status" value="1"/>
</dbReference>
<reference evidence="3" key="1">
    <citation type="submission" date="2021-02" db="EMBL/GenBank/DDBJ databases">
        <title>First Annotated Genome of the Yellow-green Alga Tribonema minus.</title>
        <authorList>
            <person name="Mahan K.M."/>
        </authorList>
    </citation>
    <scope>NUCLEOTIDE SEQUENCE</scope>
    <source>
        <strain evidence="3">UTEX B ZZ1240</strain>
    </source>
</reference>
<proteinExistence type="predicted"/>
<dbReference type="InterPro" id="IPR036865">
    <property type="entry name" value="CRAL-TRIO_dom_sf"/>
</dbReference>
<feature type="compositionally biased region" description="Gly residues" evidence="1">
    <location>
        <begin position="614"/>
        <end position="634"/>
    </location>
</feature>
<dbReference type="InterPro" id="IPR009769">
    <property type="entry name" value="EDR2_C"/>
</dbReference>